<name>A0A4Q5CZU3_9BACE</name>
<evidence type="ECO:0000313" key="3">
    <source>
        <dbReference type="Proteomes" id="UP000474077"/>
    </source>
</evidence>
<comment type="caution">
    <text evidence="2">The sequence shown here is derived from an EMBL/GenBank/DDBJ whole genome shotgun (WGS) entry which is preliminary data.</text>
</comment>
<accession>A0A4Q5CZU3</accession>
<dbReference type="InterPro" id="IPR011042">
    <property type="entry name" value="6-blade_b-propeller_TolB-like"/>
</dbReference>
<dbReference type="SUPFAM" id="SSF101898">
    <property type="entry name" value="NHL repeat"/>
    <property type="match status" value="1"/>
</dbReference>
<dbReference type="RefSeq" id="WP_049702653.1">
    <property type="nucleotide sequence ID" value="NZ_RCXZ01000072.1"/>
</dbReference>
<evidence type="ECO:0000256" key="1">
    <source>
        <dbReference type="SAM" id="SignalP"/>
    </source>
</evidence>
<dbReference type="EMBL" id="WDER01000089">
    <property type="protein sequence ID" value="KAB6078655.1"/>
    <property type="molecule type" value="Genomic_DNA"/>
</dbReference>
<feature type="signal peptide" evidence="1">
    <location>
        <begin position="1"/>
        <end position="22"/>
    </location>
</feature>
<dbReference type="AlphaFoldDB" id="A0A4Q5CZU3"/>
<proteinExistence type="predicted"/>
<sequence length="374" mass="43736">MMKRVAGLIVFFLIIFSCNTSVKENEENYVRTINLDTHLNFDMKVAEVKYIPLETKEESMFHEMSKVIYRNNLFYIFDRKGKAIFVFDNNGMFIRKIHNVGGGPEEYIEPSDVDVDKLGNIYVSDNATKRIIVYPESQNETVNVIDIDRYFWEFAVADSNFIYLSDVVSKGKMNIKLAKYNRHNKHFDILEESDLDETGNLAHFAKHYFYRSNDEIYYYMRFSPCIYRIGGAEVTKDFKIQSKWLPTKDKIMQWKAGGMQSIITDEKYMRDISACYETDNTFFIVSQTTPSLYTIINKKTQKVYNMHLFNDKRLDSCIHVLSSDGKFYVSSFLPTSKTISYILSNDNLTDSAHLKCIENLTEDSNPVLVLFRFE</sequence>
<dbReference type="PROSITE" id="PS51257">
    <property type="entry name" value="PROKAR_LIPOPROTEIN"/>
    <property type="match status" value="1"/>
</dbReference>
<dbReference type="Pfam" id="PF17170">
    <property type="entry name" value="DUF5128"/>
    <property type="match status" value="1"/>
</dbReference>
<dbReference type="Gene3D" id="2.120.10.30">
    <property type="entry name" value="TolB, C-terminal domain"/>
    <property type="match status" value="1"/>
</dbReference>
<protein>
    <submittedName>
        <fullName evidence="2">6-bladed beta-propeller</fullName>
    </submittedName>
</protein>
<feature type="chain" id="PRO_5030097538" evidence="1">
    <location>
        <begin position="23"/>
        <end position="374"/>
    </location>
</feature>
<keyword evidence="1" id="KW-0732">Signal</keyword>
<gene>
    <name evidence="2" type="ORF">GA560_22095</name>
</gene>
<dbReference type="Proteomes" id="UP000474077">
    <property type="component" value="Unassembled WGS sequence"/>
</dbReference>
<organism evidence="2 3">
    <name type="scientific">Bacteroides xylanisolvens</name>
    <dbReference type="NCBI Taxonomy" id="371601"/>
    <lineage>
        <taxon>Bacteria</taxon>
        <taxon>Pseudomonadati</taxon>
        <taxon>Bacteroidota</taxon>
        <taxon>Bacteroidia</taxon>
        <taxon>Bacteroidales</taxon>
        <taxon>Bacteroidaceae</taxon>
        <taxon>Bacteroides</taxon>
    </lineage>
</organism>
<evidence type="ECO:0000313" key="2">
    <source>
        <dbReference type="EMBL" id="KAB6078655.1"/>
    </source>
</evidence>
<reference evidence="2 3" key="1">
    <citation type="journal article" date="2019" name="Nat. Med.">
        <title>A library of human gut bacterial isolates paired with longitudinal multiomics data enables mechanistic microbiome research.</title>
        <authorList>
            <person name="Poyet M."/>
            <person name="Groussin M."/>
            <person name="Gibbons S.M."/>
            <person name="Avila-Pacheco J."/>
            <person name="Jiang X."/>
            <person name="Kearney S.M."/>
            <person name="Perrotta A.R."/>
            <person name="Berdy B."/>
            <person name="Zhao S."/>
            <person name="Lieberman T.D."/>
            <person name="Swanson P.K."/>
            <person name="Smith M."/>
            <person name="Roesemann S."/>
            <person name="Alexander J.E."/>
            <person name="Rich S.A."/>
            <person name="Livny J."/>
            <person name="Vlamakis H."/>
            <person name="Clish C."/>
            <person name="Bullock K."/>
            <person name="Deik A."/>
            <person name="Scott J."/>
            <person name="Pierce K.A."/>
            <person name="Xavier R.J."/>
            <person name="Alm E.J."/>
        </authorList>
    </citation>
    <scope>NUCLEOTIDE SEQUENCE [LARGE SCALE GENOMIC DNA]</scope>
    <source>
        <strain evidence="2 3">BIOML-A73</strain>
    </source>
</reference>